<evidence type="ECO:0000256" key="8">
    <source>
        <dbReference type="SAM" id="Phobius"/>
    </source>
</evidence>
<feature type="transmembrane region" description="Helical" evidence="8">
    <location>
        <begin position="135"/>
        <end position="154"/>
    </location>
</feature>
<sequence length="232" mass="26333">MEGILAQVNLSVLKEPRGFIKILEFVFSICAFATVTSFYSYFTLEVKCNPLDEKPQETFTGQIVYPFQSDRTHDIFAACGTSDWNLHVEGDFSSDARFFVAVGVLAFLYVLVALGLYCFFNALYENNDLVPIGDFALHVIFAILWFAASCAWANSLTGLRNATEFDNIKKYNDVCKKLPCLKVTEPHFGQLISSVIFGFLNVFIWTSNLWFLYKETRFYKDRKAGEATDATN</sequence>
<evidence type="ECO:0000256" key="7">
    <source>
        <dbReference type="PROSITE-ProRule" id="PRU00581"/>
    </source>
</evidence>
<dbReference type="EMBL" id="GDRN01068671">
    <property type="protein sequence ID" value="JAI64164.1"/>
    <property type="molecule type" value="Transcribed_RNA"/>
</dbReference>
<dbReference type="PANTHER" id="PTHR10306:SF17">
    <property type="entry name" value="MARVEL DOMAIN-CONTAINING PROTEIN"/>
    <property type="match status" value="1"/>
</dbReference>
<proteinExistence type="inferred from homology"/>
<comment type="subcellular location">
    <subcellularLocation>
        <location evidence="1">Membrane</location>
        <topology evidence="1">Multi-pass membrane protein</topology>
    </subcellularLocation>
</comment>
<dbReference type="EMBL" id="GDRN01068672">
    <property type="protein sequence ID" value="JAI64163.1"/>
    <property type="molecule type" value="Transcribed_RNA"/>
</dbReference>
<feature type="domain" description="MARVEL" evidence="9">
    <location>
        <begin position="12"/>
        <end position="217"/>
    </location>
</feature>
<organism evidence="10">
    <name type="scientific">Scylla olivacea</name>
    <name type="common">Orange mud crab</name>
    <name type="synonym">Cancer olivacea</name>
    <dbReference type="NCBI Taxonomy" id="85551"/>
    <lineage>
        <taxon>Eukaryota</taxon>
        <taxon>Metazoa</taxon>
        <taxon>Ecdysozoa</taxon>
        <taxon>Arthropoda</taxon>
        <taxon>Crustacea</taxon>
        <taxon>Multicrustacea</taxon>
        <taxon>Malacostraca</taxon>
        <taxon>Eumalacostraca</taxon>
        <taxon>Eucarida</taxon>
        <taxon>Decapoda</taxon>
        <taxon>Pleocyemata</taxon>
        <taxon>Brachyura</taxon>
        <taxon>Eubrachyura</taxon>
        <taxon>Portunoidea</taxon>
        <taxon>Portunidae</taxon>
        <taxon>Portuninae</taxon>
        <taxon>Scylla</taxon>
    </lineage>
</organism>
<dbReference type="Pfam" id="PF01284">
    <property type="entry name" value="MARVEL"/>
    <property type="match status" value="1"/>
</dbReference>
<protein>
    <recommendedName>
        <fullName evidence="9">MARVEL domain-containing protein</fullName>
    </recommendedName>
</protein>
<dbReference type="InterPro" id="IPR001285">
    <property type="entry name" value="Synaptophysin/porin"/>
</dbReference>
<keyword evidence="6" id="KW-0325">Glycoprotein</keyword>
<evidence type="ECO:0000256" key="3">
    <source>
        <dbReference type="ARBA" id="ARBA00022692"/>
    </source>
</evidence>
<keyword evidence="5 7" id="KW-0472">Membrane</keyword>
<name>A0A0P4W6C9_SCYOL</name>
<evidence type="ECO:0000256" key="1">
    <source>
        <dbReference type="ARBA" id="ARBA00004141"/>
    </source>
</evidence>
<dbReference type="AlphaFoldDB" id="A0A0P4W6C9"/>
<evidence type="ECO:0000256" key="6">
    <source>
        <dbReference type="ARBA" id="ARBA00023180"/>
    </source>
</evidence>
<keyword evidence="3 7" id="KW-0812">Transmembrane</keyword>
<reference evidence="10" key="1">
    <citation type="submission" date="2015-09" db="EMBL/GenBank/DDBJ databases">
        <title>Scylla olivacea transcriptome.</title>
        <authorList>
            <person name="Ikhwanuddin M."/>
        </authorList>
    </citation>
    <scope>NUCLEOTIDE SEQUENCE</scope>
</reference>
<feature type="transmembrane region" description="Helical" evidence="8">
    <location>
        <begin position="22"/>
        <end position="42"/>
    </location>
</feature>
<dbReference type="PRINTS" id="PR00220">
    <property type="entry name" value="SYNAPTOPHYSN"/>
</dbReference>
<keyword evidence="4 8" id="KW-1133">Transmembrane helix</keyword>
<dbReference type="GO" id="GO:0030672">
    <property type="term" value="C:synaptic vesicle membrane"/>
    <property type="evidence" value="ECO:0007669"/>
    <property type="project" value="TreeGrafter"/>
</dbReference>
<comment type="similarity">
    <text evidence="2">Belongs to the synaptophysin/synaptobrevin family.</text>
</comment>
<evidence type="ECO:0000256" key="5">
    <source>
        <dbReference type="ARBA" id="ARBA00023136"/>
    </source>
</evidence>
<evidence type="ECO:0000256" key="2">
    <source>
        <dbReference type="ARBA" id="ARBA00006476"/>
    </source>
</evidence>
<accession>A0A0P4W6C9</accession>
<feature type="transmembrane region" description="Helical" evidence="8">
    <location>
        <begin position="98"/>
        <end position="123"/>
    </location>
</feature>
<dbReference type="PROSITE" id="PS51225">
    <property type="entry name" value="MARVEL"/>
    <property type="match status" value="1"/>
</dbReference>
<evidence type="ECO:0000259" key="9">
    <source>
        <dbReference type="PROSITE" id="PS51225"/>
    </source>
</evidence>
<feature type="transmembrane region" description="Helical" evidence="8">
    <location>
        <begin position="191"/>
        <end position="213"/>
    </location>
</feature>
<dbReference type="PANTHER" id="PTHR10306">
    <property type="entry name" value="SYNAPTOPHYSIN"/>
    <property type="match status" value="1"/>
</dbReference>
<dbReference type="InterPro" id="IPR008253">
    <property type="entry name" value="Marvel"/>
</dbReference>
<evidence type="ECO:0000256" key="4">
    <source>
        <dbReference type="ARBA" id="ARBA00022989"/>
    </source>
</evidence>
<evidence type="ECO:0000313" key="10">
    <source>
        <dbReference type="EMBL" id="JAI64163.1"/>
    </source>
</evidence>